<protein>
    <submittedName>
        <fullName evidence="2">Mg-chelatase subunit ChlD</fullName>
    </submittedName>
</protein>
<organism evidence="2 3">
    <name type="scientific">Reichenbachiella agariperforans</name>
    <dbReference type="NCBI Taxonomy" id="156994"/>
    <lineage>
        <taxon>Bacteria</taxon>
        <taxon>Pseudomonadati</taxon>
        <taxon>Bacteroidota</taxon>
        <taxon>Cytophagia</taxon>
        <taxon>Cytophagales</taxon>
        <taxon>Reichenbachiellaceae</taxon>
        <taxon>Reichenbachiella</taxon>
    </lineage>
</organism>
<dbReference type="InterPro" id="IPR036465">
    <property type="entry name" value="vWFA_dom_sf"/>
</dbReference>
<dbReference type="RefSeq" id="WP_073119856.1">
    <property type="nucleotide sequence ID" value="NZ_FRAA01000001.1"/>
</dbReference>
<dbReference type="PANTHER" id="PTHR10579">
    <property type="entry name" value="CALCIUM-ACTIVATED CHLORIDE CHANNEL REGULATOR"/>
    <property type="match status" value="1"/>
</dbReference>
<dbReference type="InterPro" id="IPR002035">
    <property type="entry name" value="VWF_A"/>
</dbReference>
<dbReference type="InterPro" id="IPR051266">
    <property type="entry name" value="CLCR"/>
</dbReference>
<dbReference type="Pfam" id="PF00092">
    <property type="entry name" value="VWA"/>
    <property type="match status" value="1"/>
</dbReference>
<gene>
    <name evidence="2" type="ORF">SAMN04488028_101982</name>
</gene>
<dbReference type="SUPFAM" id="SSF53300">
    <property type="entry name" value="vWA-like"/>
    <property type="match status" value="1"/>
</dbReference>
<keyword evidence="3" id="KW-1185">Reference proteome</keyword>
<proteinExistence type="predicted"/>
<dbReference type="PANTHER" id="PTHR10579:SF43">
    <property type="entry name" value="ZINC FINGER (C3HC4-TYPE RING FINGER) FAMILY PROTEIN"/>
    <property type="match status" value="1"/>
</dbReference>
<feature type="domain" description="VWFA" evidence="1">
    <location>
        <begin position="367"/>
        <end position="535"/>
    </location>
</feature>
<dbReference type="Proteomes" id="UP000184474">
    <property type="component" value="Unassembled WGS sequence"/>
</dbReference>
<name>A0A1M6LJD4_REIAG</name>
<dbReference type="PROSITE" id="PS50234">
    <property type="entry name" value="VWFA"/>
    <property type="match status" value="1"/>
</dbReference>
<evidence type="ECO:0000313" key="3">
    <source>
        <dbReference type="Proteomes" id="UP000184474"/>
    </source>
</evidence>
<evidence type="ECO:0000313" key="2">
    <source>
        <dbReference type="EMBL" id="SHJ71238.1"/>
    </source>
</evidence>
<dbReference type="SMART" id="SM00327">
    <property type="entry name" value="VWA"/>
    <property type="match status" value="1"/>
</dbReference>
<dbReference type="Gene3D" id="3.40.50.410">
    <property type="entry name" value="von Willebrand factor, type A domain"/>
    <property type="match status" value="1"/>
</dbReference>
<accession>A0A1M6LJD4</accession>
<evidence type="ECO:0000259" key="1">
    <source>
        <dbReference type="PROSITE" id="PS50234"/>
    </source>
</evidence>
<dbReference type="AlphaFoldDB" id="A0A1M6LJD4"/>
<sequence length="543" mass="60776">MTLSSSSTKTLTFLLPILTLLVCVTKVQASSYILSTTPEQITKALNEHLDVINRCTKSTYRKSRTYYYYNQKLNQKLSSSAEVRKVNSFYAKPISLPLSQYTAAKALQKNIPTPHRDSLSLLFDSLWNLQVVQNTICEQLHELTQNQPSVEDTATVNQVYQRLYELDQIGQNYRRLALGMELLAKRVHSKHCPPPSPTNAWVVSATTMKSALDTAHQLLEMTRAGSFTAENPIDTIQLGLMLTRLQEQRANNLGDIRDLGTSNGNSAPHRYDKVVDQLHRMMKAYHDSKPVTAYAPPAYEIIVNEYNQAVEHYNAFARISAQDDMLEVPAHLLQTVKELGLYRMVRPALTAPTPNPVVVMVGYAYNHTVLLLDASGSMNHPTKMPLIKEAIQQLSTAMRENDRLTVVVYSDDAHAVLTNVSFTDQQAISTLLSLHSQGKTNAREGIQLAYQLAQSEYIPDGNNRIILATDGGFEISKETHKLIRTGNKEGIVFTVFGFGSRIDNQKQLQQLAKEGKGHYIRIKKENSLSAMIDELTAVSVNPN</sequence>
<dbReference type="EMBL" id="FRAA01000001">
    <property type="protein sequence ID" value="SHJ71238.1"/>
    <property type="molecule type" value="Genomic_DNA"/>
</dbReference>
<reference evidence="3" key="1">
    <citation type="submission" date="2016-11" db="EMBL/GenBank/DDBJ databases">
        <authorList>
            <person name="Varghese N."/>
            <person name="Submissions S."/>
        </authorList>
    </citation>
    <scope>NUCLEOTIDE SEQUENCE [LARGE SCALE GENOMIC DNA]</scope>
    <source>
        <strain evidence="3">DSM 26134</strain>
    </source>
</reference>